<evidence type="ECO:0000313" key="9">
    <source>
        <dbReference type="EMBL" id="CAB5005278.1"/>
    </source>
</evidence>
<dbReference type="EMBL" id="CAEZYF010000034">
    <property type="protein sequence ID" value="CAB4746624.1"/>
    <property type="molecule type" value="Genomic_DNA"/>
</dbReference>
<dbReference type="GO" id="GO:0032259">
    <property type="term" value="P:methylation"/>
    <property type="evidence" value="ECO:0007669"/>
    <property type="project" value="UniProtKB-KW"/>
</dbReference>
<protein>
    <submittedName>
        <fullName evidence="6">Unannotated protein</fullName>
    </submittedName>
</protein>
<evidence type="ECO:0000313" key="4">
    <source>
        <dbReference type="EMBL" id="CAB4365320.1"/>
    </source>
</evidence>
<dbReference type="AlphaFoldDB" id="A0A6J7A0E3"/>
<dbReference type="Gene3D" id="3.40.50.150">
    <property type="entry name" value="Vaccinia Virus protein VP39"/>
    <property type="match status" value="1"/>
</dbReference>
<accession>A0A6J7A0E3</accession>
<dbReference type="Gene3D" id="1.10.150.290">
    <property type="entry name" value="S-adenosyl-L-methionine-dependent methyltransferases"/>
    <property type="match status" value="1"/>
</dbReference>
<dbReference type="GO" id="GO:0030798">
    <property type="term" value="F:trans-aconitate 2-methyltransferase activity"/>
    <property type="evidence" value="ECO:0007669"/>
    <property type="project" value="InterPro"/>
</dbReference>
<dbReference type="InterPro" id="IPR029063">
    <property type="entry name" value="SAM-dependent_MTases_sf"/>
</dbReference>
<reference evidence="6" key="1">
    <citation type="submission" date="2020-05" db="EMBL/GenBank/DDBJ databases">
        <authorList>
            <person name="Chiriac C."/>
            <person name="Salcher M."/>
            <person name="Ghai R."/>
            <person name="Kavagutti S V."/>
        </authorList>
    </citation>
    <scope>NUCLEOTIDE SEQUENCE</scope>
</reference>
<evidence type="ECO:0000256" key="2">
    <source>
        <dbReference type="ARBA" id="ARBA00022679"/>
    </source>
</evidence>
<dbReference type="EMBL" id="CAFAAV010000135">
    <property type="protein sequence ID" value="CAB4826265.1"/>
    <property type="molecule type" value="Genomic_DNA"/>
</dbReference>
<dbReference type="EMBL" id="CAFBOL010000086">
    <property type="protein sequence ID" value="CAB5005278.1"/>
    <property type="molecule type" value="Genomic_DNA"/>
</dbReference>
<dbReference type="InterPro" id="IPR023149">
    <property type="entry name" value="Trans_acon_MeTrfase_C"/>
</dbReference>
<proteinExistence type="predicted"/>
<evidence type="ECO:0000313" key="5">
    <source>
        <dbReference type="EMBL" id="CAB4746624.1"/>
    </source>
</evidence>
<keyword evidence="2" id="KW-0808">Transferase</keyword>
<dbReference type="EMBL" id="CAESGF010000028">
    <property type="protein sequence ID" value="CAB4365320.1"/>
    <property type="molecule type" value="Genomic_DNA"/>
</dbReference>
<dbReference type="Pfam" id="PF13649">
    <property type="entry name" value="Methyltransf_25"/>
    <property type="match status" value="1"/>
</dbReference>
<gene>
    <name evidence="5" type="ORF">UFOPK2656_03273</name>
    <name evidence="6" type="ORF">UFOPK3099_01706</name>
    <name evidence="7" type="ORF">UFOPK3267_01098</name>
    <name evidence="8" type="ORF">UFOPK3651_03080</name>
    <name evidence="9" type="ORF">UFOPK3931_02475</name>
    <name evidence="4" type="ORF">UFOPK4189_03065</name>
</gene>
<dbReference type="EMBL" id="CAFBMT010000028">
    <property type="protein sequence ID" value="CAB4954552.1"/>
    <property type="molecule type" value="Genomic_DNA"/>
</dbReference>
<evidence type="ECO:0000256" key="1">
    <source>
        <dbReference type="ARBA" id="ARBA00022603"/>
    </source>
</evidence>
<dbReference type="CDD" id="cd02440">
    <property type="entry name" value="AdoMet_MTases"/>
    <property type="match status" value="1"/>
</dbReference>
<evidence type="ECO:0000313" key="6">
    <source>
        <dbReference type="EMBL" id="CAB4826265.1"/>
    </source>
</evidence>
<dbReference type="PANTHER" id="PTHR43861">
    <property type="entry name" value="TRANS-ACONITATE 2-METHYLTRANSFERASE-RELATED"/>
    <property type="match status" value="1"/>
</dbReference>
<organism evidence="6">
    <name type="scientific">freshwater metagenome</name>
    <dbReference type="NCBI Taxonomy" id="449393"/>
    <lineage>
        <taxon>unclassified sequences</taxon>
        <taxon>metagenomes</taxon>
        <taxon>ecological metagenomes</taxon>
    </lineage>
</organism>
<dbReference type="EMBL" id="CAFBIY010000048">
    <property type="protein sequence ID" value="CAB4850149.1"/>
    <property type="molecule type" value="Genomic_DNA"/>
</dbReference>
<dbReference type="PANTHER" id="PTHR43861:SF1">
    <property type="entry name" value="TRANS-ACONITATE 2-METHYLTRANSFERASE"/>
    <property type="match status" value="1"/>
</dbReference>
<dbReference type="InterPro" id="IPR041698">
    <property type="entry name" value="Methyltransf_25"/>
</dbReference>
<feature type="domain" description="Methyltransferase" evidence="3">
    <location>
        <begin position="36"/>
        <end position="125"/>
    </location>
</feature>
<dbReference type="SUPFAM" id="SSF53335">
    <property type="entry name" value="S-adenosyl-L-methionine-dependent methyltransferases"/>
    <property type="match status" value="1"/>
</dbReference>
<sequence length="261" mass="28870">MSDWSPAQYRKFAEERAQPIHDLLALIEPGRIGRAVDLGCGPGELTVLVADRTGAADIVGVDNSPAMLTSAAEHSRAGVSFASGDLGEWTSNRDHDLVFANASLHWTPKHREVLTRWTAALAPGGQLAVQVPANAYMPAHLLADEVARREPYCSAMGGDPPPDPVATNVLAPEEYAQLLYDLGFERQHVRLQVYPHVLPSTRHVVEWLRGTALTRFEKLLDPSLYARFLVDFEDALLQRVGDHTPYFFPFRRVLIWGSLPS</sequence>
<name>A0A6J7A0E3_9ZZZZ</name>
<evidence type="ECO:0000313" key="8">
    <source>
        <dbReference type="EMBL" id="CAB4954552.1"/>
    </source>
</evidence>
<keyword evidence="1" id="KW-0489">Methyltransferase</keyword>
<evidence type="ECO:0000259" key="3">
    <source>
        <dbReference type="Pfam" id="PF13649"/>
    </source>
</evidence>
<evidence type="ECO:0000313" key="7">
    <source>
        <dbReference type="EMBL" id="CAB4850149.1"/>
    </source>
</evidence>